<gene>
    <name evidence="2" type="ORF">GH754_06920</name>
</gene>
<name>A0A6G1X5F9_9BACI</name>
<evidence type="ECO:0000313" key="3">
    <source>
        <dbReference type="Proteomes" id="UP000480185"/>
    </source>
</evidence>
<feature type="transmembrane region" description="Helical" evidence="1">
    <location>
        <begin position="60"/>
        <end position="79"/>
    </location>
</feature>
<keyword evidence="1" id="KW-0472">Membrane</keyword>
<protein>
    <submittedName>
        <fullName evidence="2">DUF997 family protein</fullName>
    </submittedName>
</protein>
<dbReference type="PANTHER" id="PTHR39174:SF1">
    <property type="entry name" value="INNER MEMBRANE PROTEIN"/>
    <property type="match status" value="1"/>
</dbReference>
<dbReference type="EMBL" id="WJNH01000003">
    <property type="protein sequence ID" value="MRG86058.1"/>
    <property type="molecule type" value="Genomic_DNA"/>
</dbReference>
<accession>A0A6G1X5F9</accession>
<dbReference type="Proteomes" id="UP000480185">
    <property type="component" value="Unassembled WGS sequence"/>
</dbReference>
<comment type="caution">
    <text evidence="2">The sequence shown here is derived from an EMBL/GenBank/DDBJ whole genome shotgun (WGS) entry which is preliminary data.</text>
</comment>
<dbReference type="AlphaFoldDB" id="A0A6G1X5F9"/>
<keyword evidence="3" id="KW-1185">Reference proteome</keyword>
<sequence>MQDESKEFKEDPRFKVSNREAIIGCVIAVINFIWWFGFAFGMGSKPVEDYTYILGLPAWFFYSCVVGYIVITVAVIFAVKKWFKDIPLDDEKESEES</sequence>
<reference evidence="2 3" key="1">
    <citation type="submission" date="2019-11" db="EMBL/GenBank/DDBJ databases">
        <authorList>
            <person name="Li J."/>
        </authorList>
    </citation>
    <scope>NUCLEOTIDE SEQUENCE [LARGE SCALE GENOMIC DNA]</scope>
    <source>
        <strain evidence="2 3">J4</strain>
    </source>
</reference>
<dbReference type="InterPro" id="IPR010398">
    <property type="entry name" value="DUF997"/>
</dbReference>
<dbReference type="Pfam" id="PF06196">
    <property type="entry name" value="DUF997"/>
    <property type="match status" value="1"/>
</dbReference>
<evidence type="ECO:0000256" key="1">
    <source>
        <dbReference type="SAM" id="Phobius"/>
    </source>
</evidence>
<dbReference type="RefSeq" id="WP_323741888.1">
    <property type="nucleotide sequence ID" value="NZ_WJNH01000003.1"/>
</dbReference>
<organism evidence="2 3">
    <name type="scientific">Salinibacillus xinjiangensis</name>
    <dbReference type="NCBI Taxonomy" id="1229268"/>
    <lineage>
        <taxon>Bacteria</taxon>
        <taxon>Bacillati</taxon>
        <taxon>Bacillota</taxon>
        <taxon>Bacilli</taxon>
        <taxon>Bacillales</taxon>
        <taxon>Bacillaceae</taxon>
        <taxon>Salinibacillus</taxon>
    </lineage>
</organism>
<evidence type="ECO:0000313" key="2">
    <source>
        <dbReference type="EMBL" id="MRG86058.1"/>
    </source>
</evidence>
<keyword evidence="1" id="KW-0812">Transmembrane</keyword>
<feature type="transmembrane region" description="Helical" evidence="1">
    <location>
        <begin position="21"/>
        <end position="40"/>
    </location>
</feature>
<dbReference type="PANTHER" id="PTHR39174">
    <property type="entry name" value="INNER MEMBRANE PROTEIN-RELATED"/>
    <property type="match status" value="1"/>
</dbReference>
<proteinExistence type="predicted"/>
<keyword evidence="1" id="KW-1133">Transmembrane helix</keyword>